<keyword evidence="2" id="KW-0418">Kinase</keyword>
<dbReference type="InterPro" id="IPR011009">
    <property type="entry name" value="Kinase-like_dom_sf"/>
</dbReference>
<name>A0A0F3RNF4_ORITS</name>
<dbReference type="AlphaFoldDB" id="A0A0F3RNF4"/>
<feature type="domain" description="Protein kinase" evidence="1">
    <location>
        <begin position="1"/>
        <end position="250"/>
    </location>
</feature>
<sequence length="250" mass="28060">MHEGIGGKSALISIDDTPVFVKKVPLTDLEQLPQYFMSTANIFDLPLGYQYSVGSAGFGAWRELATHIMTTNLVITGECANFPIMYHRRILPSHPSDININYWGDIEKYCQYWENSTVIRKRVEDLNKASAHIALFLEYVPQNLHEWLGAQIAKGGDSAETAVVFVDEQLKATNKHMNASGLMHFDAHFENILTDGKQLYLSDFGLALSSKFDLTAAETKFLKQHQSYDQACSAVNLLHCIITSLFGKEH</sequence>
<keyword evidence="2" id="KW-0808">Transferase</keyword>
<reference evidence="2 3" key="1">
    <citation type="submission" date="2015-01" db="EMBL/GenBank/DDBJ databases">
        <title>Genome Sequencing of Rickettsiales.</title>
        <authorList>
            <person name="Daugherty S.C."/>
            <person name="Su Q."/>
            <person name="Abolude K."/>
            <person name="Beier-Sexton M."/>
            <person name="Carlyon J.A."/>
            <person name="Carter R."/>
            <person name="Day N.P."/>
            <person name="Dumler S.J."/>
            <person name="Dyachenko V."/>
            <person name="Godinez A."/>
            <person name="Kurtti T.J."/>
            <person name="Lichay M."/>
            <person name="Mullins K.E."/>
            <person name="Ott S."/>
            <person name="Pappas-Brown V."/>
            <person name="Paris D.H."/>
            <person name="Patel P."/>
            <person name="Richards A.L."/>
            <person name="Sadzewicz L."/>
            <person name="Sears K."/>
            <person name="Seidman D."/>
            <person name="Sengamalay N."/>
            <person name="Stenos J."/>
            <person name="Tallon L.J."/>
            <person name="Vincent G."/>
            <person name="Fraser C.M."/>
            <person name="Munderloh U."/>
            <person name="Dunning-Hotopp J.C."/>
        </authorList>
    </citation>
    <scope>NUCLEOTIDE SEQUENCE [LARGE SCALE GENOMIC DNA]</scope>
    <source>
        <strain evidence="2 3">UT144</strain>
    </source>
</reference>
<dbReference type="PATRIC" id="fig|1441384.3.peg.1065"/>
<accession>A0A0F3RNF4</accession>
<protein>
    <submittedName>
        <fullName evidence="2">Kinase domain protein</fullName>
    </submittedName>
</protein>
<dbReference type="GO" id="GO:0005524">
    <property type="term" value="F:ATP binding"/>
    <property type="evidence" value="ECO:0007669"/>
    <property type="project" value="InterPro"/>
</dbReference>
<gene>
    <name evidence="2" type="ORF">OTUT144_0035</name>
</gene>
<evidence type="ECO:0000313" key="2">
    <source>
        <dbReference type="EMBL" id="KJW07865.1"/>
    </source>
</evidence>
<organism evidence="2 3">
    <name type="scientific">Orientia tsutsugamushi str. UT144</name>
    <dbReference type="NCBI Taxonomy" id="1441384"/>
    <lineage>
        <taxon>Bacteria</taxon>
        <taxon>Pseudomonadati</taxon>
        <taxon>Pseudomonadota</taxon>
        <taxon>Alphaproteobacteria</taxon>
        <taxon>Rickettsiales</taxon>
        <taxon>Rickettsiaceae</taxon>
        <taxon>Rickettsieae</taxon>
        <taxon>Orientia</taxon>
    </lineage>
</organism>
<comment type="caution">
    <text evidence="2">The sequence shown here is derived from an EMBL/GenBank/DDBJ whole genome shotgun (WGS) entry which is preliminary data.</text>
</comment>
<proteinExistence type="predicted"/>
<dbReference type="EMBL" id="LAOR01000002">
    <property type="protein sequence ID" value="KJW07865.1"/>
    <property type="molecule type" value="Genomic_DNA"/>
</dbReference>
<dbReference type="Gene3D" id="1.10.510.10">
    <property type="entry name" value="Transferase(Phosphotransferase) domain 1"/>
    <property type="match status" value="1"/>
</dbReference>
<dbReference type="PROSITE" id="PS50011">
    <property type="entry name" value="PROTEIN_KINASE_DOM"/>
    <property type="match status" value="1"/>
</dbReference>
<dbReference type="Proteomes" id="UP000033580">
    <property type="component" value="Unassembled WGS sequence"/>
</dbReference>
<evidence type="ECO:0000259" key="1">
    <source>
        <dbReference type="PROSITE" id="PS50011"/>
    </source>
</evidence>
<dbReference type="SUPFAM" id="SSF56112">
    <property type="entry name" value="Protein kinase-like (PK-like)"/>
    <property type="match status" value="1"/>
</dbReference>
<dbReference type="GO" id="GO:0004672">
    <property type="term" value="F:protein kinase activity"/>
    <property type="evidence" value="ECO:0007669"/>
    <property type="project" value="InterPro"/>
</dbReference>
<dbReference type="InterPro" id="IPR000719">
    <property type="entry name" value="Prot_kinase_dom"/>
</dbReference>
<evidence type="ECO:0000313" key="3">
    <source>
        <dbReference type="Proteomes" id="UP000033580"/>
    </source>
</evidence>